<dbReference type="GO" id="GO:0018146">
    <property type="term" value="P:keratan sulfate proteoglycan biosynthetic process"/>
    <property type="evidence" value="ECO:0007669"/>
    <property type="project" value="UniProtKB-ARBA"/>
</dbReference>
<dbReference type="FunFam" id="3.90.550.50:FF:000014">
    <property type="entry name" value="Hexosyltransferase"/>
    <property type="match status" value="1"/>
</dbReference>
<dbReference type="Ensembl" id="ENSLOCT00000017436.1">
    <property type="protein sequence ID" value="ENSLOCP00000017405.1"/>
    <property type="gene ID" value="ENSLOCG00000014130.1"/>
</dbReference>
<dbReference type="eggNOG" id="KOG2287">
    <property type="taxonomic scope" value="Eukaryota"/>
</dbReference>
<dbReference type="GO" id="GO:0008194">
    <property type="term" value="F:UDP-glycosyltransferase activity"/>
    <property type="evidence" value="ECO:0000318"/>
    <property type="project" value="GO_Central"/>
</dbReference>
<dbReference type="PANTHER" id="PTHR11214">
    <property type="entry name" value="BETA-1,3-N-ACETYLGLUCOSAMINYLTRANSFERASE"/>
    <property type="match status" value="1"/>
</dbReference>
<comment type="similarity">
    <text evidence="3 13">Belongs to the glycosyltransferase 31 family.</text>
</comment>
<feature type="transmembrane region" description="Helical" evidence="13">
    <location>
        <begin position="12"/>
        <end position="32"/>
    </location>
</feature>
<dbReference type="GO" id="GO:0000139">
    <property type="term" value="C:Golgi membrane"/>
    <property type="evidence" value="ECO:0000318"/>
    <property type="project" value="GO_Central"/>
</dbReference>
<dbReference type="GO" id="GO:0030311">
    <property type="term" value="P:poly-N-acetyllactosamine biosynthetic process"/>
    <property type="evidence" value="ECO:0000318"/>
    <property type="project" value="GO_Central"/>
</dbReference>
<sequence>MRLSRICGKTFCNVLLLAIFMVIFAMVQKVILQSAFTEKTARDISGERVYVRGHISVWTGGRNESVTEHKVVRAWDVTDAHCSANTSLAALPWFAEVGERTQQFLLYRHCRYYPMIFNHPEKCEGDVYLLLVIKSMIPQHRRREAIRKTWGEQKKVNGKKVRLVFLVGAATLGEEHVHHQKLLEYEDRLFGDILQWDFKDTFYNLTLKEVNFLKWFSTYCPNVPFVFKGDDDIFVNVENIVEFLEKNGSNPDLIVGTLLYTSPPVREKNNRYFVPAEMFNETFYPPYLSGGGYLMAGPLTVRLHLASERVDLLPIDDAFVGMCLRVLHVSPKEHSGIKPWGIHEPGKKNELSKNPCFYRDLLMVHRFTPGELLLMWKIMKSDVICSRVKHFG</sequence>
<dbReference type="GeneTree" id="ENSGT00940000157606"/>
<evidence type="ECO:0000313" key="15">
    <source>
        <dbReference type="Proteomes" id="UP000018468"/>
    </source>
</evidence>
<dbReference type="KEGG" id="loc:102698126"/>
<reference evidence="14" key="3">
    <citation type="submission" date="2025-09" db="UniProtKB">
        <authorList>
            <consortium name="Ensembl"/>
        </authorList>
    </citation>
    <scope>IDENTIFICATION</scope>
</reference>
<dbReference type="GeneID" id="102698126"/>
<name>W5N9U6_LEPOC</name>
<dbReference type="STRING" id="7918.ENSLOCP00000017405"/>
<dbReference type="OMA" id="YKSICEW"/>
<keyword evidence="7 13" id="KW-0735">Signal-anchor</keyword>
<keyword evidence="4 13" id="KW-0328">Glycosyltransferase</keyword>
<keyword evidence="6 13" id="KW-0812">Transmembrane</keyword>
<keyword evidence="5" id="KW-0808">Transferase</keyword>
<dbReference type="PANTHER" id="PTHR11214:SF93">
    <property type="entry name" value="UDP-GLCNAC:BETAGAL BETA-1,3-N-ACETYLGLUCOSAMINYLTRANSFERASE 7"/>
    <property type="match status" value="1"/>
</dbReference>
<reference evidence="14" key="2">
    <citation type="submission" date="2025-08" db="UniProtKB">
        <authorList>
            <consortium name="Ensembl"/>
        </authorList>
    </citation>
    <scope>IDENTIFICATION</scope>
</reference>
<evidence type="ECO:0000256" key="3">
    <source>
        <dbReference type="ARBA" id="ARBA00008661"/>
    </source>
</evidence>
<dbReference type="GO" id="GO:0016758">
    <property type="term" value="F:hexosyltransferase activity"/>
    <property type="evidence" value="ECO:0007669"/>
    <property type="project" value="InterPro"/>
</dbReference>
<dbReference type="EMBL" id="AHAT01029611">
    <property type="status" value="NOT_ANNOTATED_CDS"/>
    <property type="molecule type" value="Genomic_DNA"/>
</dbReference>
<evidence type="ECO:0000256" key="8">
    <source>
        <dbReference type="ARBA" id="ARBA00022989"/>
    </source>
</evidence>
<evidence type="ECO:0000256" key="5">
    <source>
        <dbReference type="ARBA" id="ARBA00022679"/>
    </source>
</evidence>
<reference evidence="15" key="1">
    <citation type="submission" date="2011-12" db="EMBL/GenBank/DDBJ databases">
        <title>The Draft Genome of Lepisosteus oculatus.</title>
        <authorList>
            <consortium name="The Broad Institute Genome Assembly &amp; Analysis Group"/>
            <consortium name="Computational R&amp;D Group"/>
            <consortium name="and Sequencing Platform"/>
            <person name="Di Palma F."/>
            <person name="Alfoldi J."/>
            <person name="Johnson J."/>
            <person name="Berlin A."/>
            <person name="Gnerre S."/>
            <person name="Jaffe D."/>
            <person name="MacCallum I."/>
            <person name="Young S."/>
            <person name="Walker B.J."/>
            <person name="Lander E.S."/>
            <person name="Lindblad-Toh K."/>
        </authorList>
    </citation>
    <scope>NUCLEOTIDE SEQUENCE [LARGE SCALE GENOMIC DNA]</scope>
</reference>
<dbReference type="GO" id="GO:0006493">
    <property type="term" value="P:protein O-linked glycosylation"/>
    <property type="evidence" value="ECO:0000318"/>
    <property type="project" value="GO_Central"/>
</dbReference>
<comment type="function">
    <text evidence="12">N-acetyl glucosamine (GlcNAc) transferase that catalyzes the transfer of GlcNAc via a beta1-&gt;3 linkage from UDP-GlcNAc to the non-reducing terminal galactose (Gal) in the linearly growing chain of N- and O-linked keratan sulfate proteoglycans. Cooperates with B4GALT4 galactosyltransferase and CHST6 and CHST1 sulfotransferases to construct and elongate mono- and disulfated disaccharide units [-&gt;3Galbeta1-&gt;4(6-sulfoGlcNAcbeta)1-&gt;] and [-&gt;3(6-sulfoGalbeta)1-&gt;4(6-sulfoGlcNAcbeta)1-&gt;] within keratan sulfate polymer. Involved in biosynthesis of N-linked keratan sulfate proteoglycans in cornea, with an impact on proteoglycan fibril organization and corneal transparency. May play a role in the maintenance of tissue architecture by suppressing cellular motility and invasion.</text>
</comment>
<protein>
    <recommendedName>
        <fullName evidence="13">Hexosyltransferase</fullName>
        <ecNumber evidence="13">2.4.1.-</ecNumber>
    </recommendedName>
</protein>
<accession>W5N9U6</accession>
<evidence type="ECO:0000256" key="6">
    <source>
        <dbReference type="ARBA" id="ARBA00022692"/>
    </source>
</evidence>
<keyword evidence="9 13" id="KW-0333">Golgi apparatus</keyword>
<evidence type="ECO:0000313" key="14">
    <source>
        <dbReference type="Ensembl" id="ENSLOCP00000017405.1"/>
    </source>
</evidence>
<organism evidence="14 15">
    <name type="scientific">Lepisosteus oculatus</name>
    <name type="common">Spotted gar</name>
    <dbReference type="NCBI Taxonomy" id="7918"/>
    <lineage>
        <taxon>Eukaryota</taxon>
        <taxon>Metazoa</taxon>
        <taxon>Chordata</taxon>
        <taxon>Craniata</taxon>
        <taxon>Vertebrata</taxon>
        <taxon>Euteleostomi</taxon>
        <taxon>Actinopterygii</taxon>
        <taxon>Neopterygii</taxon>
        <taxon>Holostei</taxon>
        <taxon>Semionotiformes</taxon>
        <taxon>Lepisosteidae</taxon>
        <taxon>Lepisosteus</taxon>
    </lineage>
</organism>
<evidence type="ECO:0000256" key="9">
    <source>
        <dbReference type="ARBA" id="ARBA00023034"/>
    </source>
</evidence>
<dbReference type="Proteomes" id="UP000018468">
    <property type="component" value="Linkage group LG2"/>
</dbReference>
<evidence type="ECO:0000256" key="4">
    <source>
        <dbReference type="ARBA" id="ARBA00022676"/>
    </source>
</evidence>
<dbReference type="Bgee" id="ENSLOCG00000014130">
    <property type="expression patterns" value="Expressed in zone of skin and 5 other cell types or tissues"/>
</dbReference>
<dbReference type="AlphaFoldDB" id="W5N9U6"/>
<dbReference type="Gene3D" id="3.90.550.50">
    <property type="match status" value="1"/>
</dbReference>
<dbReference type="Pfam" id="PF01762">
    <property type="entry name" value="Galactosyl_T"/>
    <property type="match status" value="1"/>
</dbReference>
<proteinExistence type="inferred from homology"/>
<evidence type="ECO:0000256" key="1">
    <source>
        <dbReference type="ARBA" id="ARBA00004323"/>
    </source>
</evidence>
<dbReference type="InterPro" id="IPR002659">
    <property type="entry name" value="Glyco_trans_31"/>
</dbReference>
<comment type="subcellular location">
    <subcellularLocation>
        <location evidence="1 13">Golgi apparatus membrane</location>
        <topology evidence="1 13">Single-pass type II membrane protein</topology>
    </subcellularLocation>
</comment>
<dbReference type="RefSeq" id="XP_015196175.1">
    <property type="nucleotide sequence ID" value="XM_015340689.1"/>
</dbReference>
<evidence type="ECO:0000256" key="12">
    <source>
        <dbReference type="ARBA" id="ARBA00058437"/>
    </source>
</evidence>
<dbReference type="EC" id="2.4.1.-" evidence="13"/>
<keyword evidence="11" id="KW-0325">Glycoprotein</keyword>
<evidence type="ECO:0000256" key="7">
    <source>
        <dbReference type="ARBA" id="ARBA00022968"/>
    </source>
</evidence>
<evidence type="ECO:0000256" key="11">
    <source>
        <dbReference type="ARBA" id="ARBA00023180"/>
    </source>
</evidence>
<evidence type="ECO:0000256" key="10">
    <source>
        <dbReference type="ARBA" id="ARBA00023136"/>
    </source>
</evidence>
<dbReference type="InParanoid" id="W5N9U6"/>
<evidence type="ECO:0000256" key="2">
    <source>
        <dbReference type="ARBA" id="ARBA00004922"/>
    </source>
</evidence>
<evidence type="ECO:0000256" key="13">
    <source>
        <dbReference type="RuleBase" id="RU363063"/>
    </source>
</evidence>
<comment type="pathway">
    <text evidence="2">Protein modification; protein glycosylation.</text>
</comment>
<dbReference type="OrthoDB" id="5512589at2759"/>
<keyword evidence="10 13" id="KW-0472">Membrane</keyword>
<keyword evidence="8 13" id="KW-1133">Transmembrane helix</keyword>
<keyword evidence="15" id="KW-1185">Reference proteome</keyword>